<keyword evidence="1" id="KW-1133">Transmembrane helix</keyword>
<accession>A0A1T4S0J8</accession>
<keyword evidence="4" id="KW-1185">Reference proteome</keyword>
<gene>
    <name evidence="3" type="ORF">SAMN02745126_04245</name>
</gene>
<name>A0A1T4S0J8_9HYPH</name>
<dbReference type="RefSeq" id="WP_170921052.1">
    <property type="nucleotide sequence ID" value="NZ_FUWJ01000006.1"/>
</dbReference>
<dbReference type="Proteomes" id="UP000190092">
    <property type="component" value="Unassembled WGS sequence"/>
</dbReference>
<evidence type="ECO:0000313" key="4">
    <source>
        <dbReference type="Proteomes" id="UP000190092"/>
    </source>
</evidence>
<evidence type="ECO:0000256" key="1">
    <source>
        <dbReference type="SAM" id="Phobius"/>
    </source>
</evidence>
<dbReference type="Pfam" id="PF02026">
    <property type="entry name" value="RyR"/>
    <property type="match status" value="1"/>
</dbReference>
<proteinExistence type="predicted"/>
<dbReference type="SUPFAM" id="SSF51735">
    <property type="entry name" value="NAD(P)-binding Rossmann-fold domains"/>
    <property type="match status" value="1"/>
</dbReference>
<keyword evidence="1" id="KW-0812">Transmembrane</keyword>
<keyword evidence="1" id="KW-0472">Membrane</keyword>
<organism evidence="3 4">
    <name type="scientific">Enhydrobacter aerosaccus</name>
    <dbReference type="NCBI Taxonomy" id="225324"/>
    <lineage>
        <taxon>Bacteria</taxon>
        <taxon>Pseudomonadati</taxon>
        <taxon>Pseudomonadota</taxon>
        <taxon>Alphaproteobacteria</taxon>
        <taxon>Hyphomicrobiales</taxon>
        <taxon>Enhydrobacter</taxon>
    </lineage>
</organism>
<sequence>MKVLRAGQRPSGLHLALGMGRLQALRPRSGTPVPTLATVRALDKAALRNVIRAMLMVTAALLGFWGFQAAVLPPQSAWEASVIWNNMFRTLQLLTTQFPSNFPAELPLQLQIARFAMPLFAVWFTATALLRRFNRPLLAWMAGLSRNHIVLVGTSELSLALARAYRRLGRNVLAISAPLAGDIPSPMERAGARLVFGDPADQRTLRRSGLARASAVIAADDVGPMAVALAGAVAEANEGRGVDERPLTLLIRLAHRELRALMATQIAAALRHSRVELKLYVRERAIARSLIGRYPPDWGQAPGPQDIHAAIIGFGDLGAEILLQLARVAVPLPGRRTILTVVDRDADGLREQLLAEHPGLANCGELRFIQAEVRPSAIKAEEVEAWLMAPVPATSVYVCSSDDHVDLSMAIGLRRAYARLRVVPPPFFVHQQAGTTLIDALPRMHSRQFDTLRIVPFGGIEQEADPFYLVDEESDDLARLMHEEYVRNREKTAADAGTPLPAVPAAAPWPELSDTYRTANRSQADDVLMKLRILGFHAIPQPRTDNIAIDTAVLEALAEREHERWCRDRWLDGWTYAPTRDDALLHHPNLVPYDQLSEPIRDLDRDTIRNVPGLLRKFGVGLSPDRRIGIWFLDKGADPAPELMAQVVAKAEGCIAGDHAHLQLVLPLRSMAEFALVSSLGKGNSLGADVALLIERGERLQVGSVDLQRARDLITASDRAFVLRGSEEGQDADADADAGLFVAFCDVCNHVILVAETAAAMSKFFNQIDEPWKARVVCISLRT</sequence>
<dbReference type="InterPro" id="IPR036291">
    <property type="entry name" value="NAD(P)-bd_dom_sf"/>
</dbReference>
<evidence type="ECO:0000313" key="3">
    <source>
        <dbReference type="EMBL" id="SKA21697.1"/>
    </source>
</evidence>
<dbReference type="InterPro" id="IPR003032">
    <property type="entry name" value="Ryanodine_rcpt"/>
</dbReference>
<dbReference type="Gene3D" id="6.20.350.10">
    <property type="match status" value="1"/>
</dbReference>
<feature type="transmembrane region" description="Helical" evidence="1">
    <location>
        <begin position="50"/>
        <end position="71"/>
    </location>
</feature>
<dbReference type="STRING" id="225324.SAMN02745126_04245"/>
<evidence type="ECO:0000259" key="2">
    <source>
        <dbReference type="Pfam" id="PF02026"/>
    </source>
</evidence>
<dbReference type="EMBL" id="FUWJ01000006">
    <property type="protein sequence ID" value="SKA21697.1"/>
    <property type="molecule type" value="Genomic_DNA"/>
</dbReference>
<dbReference type="Gene3D" id="3.40.50.720">
    <property type="entry name" value="NAD(P)-binding Rossmann-like Domain"/>
    <property type="match status" value="1"/>
</dbReference>
<reference evidence="4" key="1">
    <citation type="submission" date="2017-02" db="EMBL/GenBank/DDBJ databases">
        <authorList>
            <person name="Varghese N."/>
            <person name="Submissions S."/>
        </authorList>
    </citation>
    <scope>NUCLEOTIDE SEQUENCE [LARGE SCALE GENOMIC DNA]</scope>
    <source>
        <strain evidence="4">ATCC 27094</strain>
    </source>
</reference>
<dbReference type="AlphaFoldDB" id="A0A1T4S0J8"/>
<protein>
    <submittedName>
        <fullName evidence="3">RyR domain-containing protein</fullName>
    </submittedName>
</protein>
<feature type="domain" description="Ryanodine receptor Ryr" evidence="2">
    <location>
        <begin position="552"/>
        <end position="620"/>
    </location>
</feature>